<dbReference type="EMBL" id="MU006222">
    <property type="protein sequence ID" value="KAF2828700.1"/>
    <property type="molecule type" value="Genomic_DNA"/>
</dbReference>
<name>A0A6A7A5X6_9PLEO</name>
<evidence type="ECO:0000313" key="1">
    <source>
        <dbReference type="EMBL" id="KAF2828700.1"/>
    </source>
</evidence>
<dbReference type="InterPro" id="IPR011008">
    <property type="entry name" value="Dimeric_a/b-barrel"/>
</dbReference>
<dbReference type="Gene3D" id="3.30.70.100">
    <property type="match status" value="1"/>
</dbReference>
<dbReference type="AlphaFoldDB" id="A0A6A7A5X6"/>
<accession>A0A6A7A5X6</accession>
<protein>
    <recommendedName>
        <fullName evidence="3">ABM domain-containing protein</fullName>
    </recommendedName>
</protein>
<evidence type="ECO:0008006" key="3">
    <source>
        <dbReference type="Google" id="ProtNLM"/>
    </source>
</evidence>
<gene>
    <name evidence="1" type="ORF">CC86DRAFT_368857</name>
</gene>
<reference evidence="1" key="1">
    <citation type="journal article" date="2020" name="Stud. Mycol.">
        <title>101 Dothideomycetes genomes: a test case for predicting lifestyles and emergence of pathogens.</title>
        <authorList>
            <person name="Haridas S."/>
            <person name="Albert R."/>
            <person name="Binder M."/>
            <person name="Bloem J."/>
            <person name="Labutti K."/>
            <person name="Salamov A."/>
            <person name="Andreopoulos B."/>
            <person name="Baker S."/>
            <person name="Barry K."/>
            <person name="Bills G."/>
            <person name="Bluhm B."/>
            <person name="Cannon C."/>
            <person name="Castanera R."/>
            <person name="Culley D."/>
            <person name="Daum C."/>
            <person name="Ezra D."/>
            <person name="Gonzalez J."/>
            <person name="Henrissat B."/>
            <person name="Kuo A."/>
            <person name="Liang C."/>
            <person name="Lipzen A."/>
            <person name="Lutzoni F."/>
            <person name="Magnuson J."/>
            <person name="Mondo S."/>
            <person name="Nolan M."/>
            <person name="Ohm R."/>
            <person name="Pangilinan J."/>
            <person name="Park H.-J."/>
            <person name="Ramirez L."/>
            <person name="Alfaro M."/>
            <person name="Sun H."/>
            <person name="Tritt A."/>
            <person name="Yoshinaga Y."/>
            <person name="Zwiers L.-H."/>
            <person name="Turgeon B."/>
            <person name="Goodwin S."/>
            <person name="Spatafora J."/>
            <person name="Crous P."/>
            <person name="Grigoriev I."/>
        </authorList>
    </citation>
    <scope>NUCLEOTIDE SEQUENCE</scope>
    <source>
        <strain evidence="1">CBS 113818</strain>
    </source>
</reference>
<dbReference type="SUPFAM" id="SSF54909">
    <property type="entry name" value="Dimeric alpha+beta barrel"/>
    <property type="match status" value="1"/>
</dbReference>
<sequence>MAASATPQAAITTSVHVKVIVDPVNTAAFLAALKRAQTVVTALPESVSWELYHKPEAPGEFRYTENWNASLEWIMAAAAENEACQEYFATTEKMLIKPREMEVWTRMDGDGWVVLKE</sequence>
<organism evidence="1 2">
    <name type="scientific">Ophiobolus disseminans</name>
    <dbReference type="NCBI Taxonomy" id="1469910"/>
    <lineage>
        <taxon>Eukaryota</taxon>
        <taxon>Fungi</taxon>
        <taxon>Dikarya</taxon>
        <taxon>Ascomycota</taxon>
        <taxon>Pezizomycotina</taxon>
        <taxon>Dothideomycetes</taxon>
        <taxon>Pleosporomycetidae</taxon>
        <taxon>Pleosporales</taxon>
        <taxon>Pleosporineae</taxon>
        <taxon>Phaeosphaeriaceae</taxon>
        <taxon>Ophiobolus</taxon>
    </lineage>
</organism>
<proteinExistence type="predicted"/>
<keyword evidence="2" id="KW-1185">Reference proteome</keyword>
<dbReference type="Proteomes" id="UP000799424">
    <property type="component" value="Unassembled WGS sequence"/>
</dbReference>
<evidence type="ECO:0000313" key="2">
    <source>
        <dbReference type="Proteomes" id="UP000799424"/>
    </source>
</evidence>
<dbReference type="OrthoDB" id="4126315at2759"/>